<keyword evidence="2" id="KW-1185">Reference proteome</keyword>
<evidence type="ECO:0000313" key="1">
    <source>
        <dbReference type="EMBL" id="KAI3428613.1"/>
    </source>
</evidence>
<dbReference type="EMBL" id="SIDB01000009">
    <property type="protein sequence ID" value="KAI3428613.1"/>
    <property type="molecule type" value="Genomic_DNA"/>
</dbReference>
<reference evidence="1" key="2">
    <citation type="submission" date="2020-11" db="EMBL/GenBank/DDBJ databases">
        <authorList>
            <person name="Cecchin M."/>
            <person name="Marcolungo L."/>
            <person name="Rossato M."/>
            <person name="Girolomoni L."/>
            <person name="Cosentino E."/>
            <person name="Cuine S."/>
            <person name="Li-Beisson Y."/>
            <person name="Delledonne M."/>
            <person name="Ballottari M."/>
        </authorList>
    </citation>
    <scope>NUCLEOTIDE SEQUENCE</scope>
    <source>
        <strain evidence="1">211/11P</strain>
        <tissue evidence="1">Whole cell</tissue>
    </source>
</reference>
<dbReference type="Proteomes" id="UP001055712">
    <property type="component" value="Unassembled WGS sequence"/>
</dbReference>
<dbReference type="AlphaFoldDB" id="A0A9D4TLD8"/>
<reference evidence="1" key="1">
    <citation type="journal article" date="2019" name="Plant J.">
        <title>Chlorella vulgaris genome assembly and annotation reveals the molecular basis for metabolic acclimation to high light conditions.</title>
        <authorList>
            <person name="Cecchin M."/>
            <person name="Marcolungo L."/>
            <person name="Rossato M."/>
            <person name="Girolomoni L."/>
            <person name="Cosentino E."/>
            <person name="Cuine S."/>
            <person name="Li-Beisson Y."/>
            <person name="Delledonne M."/>
            <person name="Ballottari M."/>
        </authorList>
    </citation>
    <scope>NUCLEOTIDE SEQUENCE</scope>
    <source>
        <strain evidence="1">211/11P</strain>
    </source>
</reference>
<organism evidence="1 2">
    <name type="scientific">Chlorella vulgaris</name>
    <name type="common">Green alga</name>
    <dbReference type="NCBI Taxonomy" id="3077"/>
    <lineage>
        <taxon>Eukaryota</taxon>
        <taxon>Viridiplantae</taxon>
        <taxon>Chlorophyta</taxon>
        <taxon>core chlorophytes</taxon>
        <taxon>Trebouxiophyceae</taxon>
        <taxon>Chlorellales</taxon>
        <taxon>Chlorellaceae</taxon>
        <taxon>Chlorella clade</taxon>
        <taxon>Chlorella</taxon>
    </lineage>
</organism>
<evidence type="ECO:0000313" key="2">
    <source>
        <dbReference type="Proteomes" id="UP001055712"/>
    </source>
</evidence>
<sequence length="279" mass="30487">MAALTPAPTHAAAFAAAATPLLLHELEATRPSLLEPLAFFVAWQGVPTLAFSGFTEALVDLKQRIAVAHPSLPPENPGSRWPKTTLGCLRDGRRLRPEELETMRTICRELSTELQQQQQQQQQPQQTAAAAGGGIQVIVDSASIALFACRSLERMLSCQPVAFPGTLDTSPPPAQERARVAAILAEPEHPDYWFCASRDGNREAHYRGPHLGATLMHPLALSRLGAATDRARGSRQAAHRAALLSLIEGFRTRVDLQLPDMYVWFDDSSLHITLRALIN</sequence>
<gene>
    <name evidence="1" type="ORF">D9Q98_007436</name>
</gene>
<comment type="caution">
    <text evidence="1">The sequence shown here is derived from an EMBL/GenBank/DDBJ whole genome shotgun (WGS) entry which is preliminary data.</text>
</comment>
<accession>A0A9D4TLD8</accession>
<dbReference type="OrthoDB" id="2139710at2759"/>
<name>A0A9D4TLD8_CHLVU</name>
<protein>
    <submittedName>
        <fullName evidence="1">Uncharacterized protein</fullName>
    </submittedName>
</protein>
<proteinExistence type="predicted"/>